<protein>
    <submittedName>
        <fullName evidence="2">Stress-induced morphogen</fullName>
    </submittedName>
</protein>
<name>A0A560DP92_9BRAD</name>
<dbReference type="PIRSF" id="PIRSF003113">
    <property type="entry name" value="BolA"/>
    <property type="match status" value="1"/>
</dbReference>
<comment type="caution">
    <text evidence="2">The sequence shown here is derived from an EMBL/GenBank/DDBJ whole genome shotgun (WGS) entry which is preliminary data.</text>
</comment>
<dbReference type="SUPFAM" id="SSF82657">
    <property type="entry name" value="BolA-like"/>
    <property type="match status" value="1"/>
</dbReference>
<sequence length="85" mass="9093">MVMAGPAIEALIREAFPDADVIVTELAGTGCHCGARILSQAFAGKSRIEQHQMIYEALKGKTTDTVQALVLETAVPKSYLQGMTQ</sequence>
<dbReference type="InterPro" id="IPR036065">
    <property type="entry name" value="BolA-like_sf"/>
</dbReference>
<evidence type="ECO:0000313" key="3">
    <source>
        <dbReference type="Proteomes" id="UP000319949"/>
    </source>
</evidence>
<comment type="similarity">
    <text evidence="1">Belongs to the BolA/IbaG family.</text>
</comment>
<dbReference type="OrthoDB" id="9796738at2"/>
<reference evidence="2 3" key="1">
    <citation type="submission" date="2019-06" db="EMBL/GenBank/DDBJ databases">
        <title>Genomic Encyclopedia of Type Strains, Phase IV (KMG-V): Genome sequencing to study the core and pangenomes of soil and plant-associated prokaryotes.</title>
        <authorList>
            <person name="Whitman W."/>
        </authorList>
    </citation>
    <scope>NUCLEOTIDE SEQUENCE [LARGE SCALE GENOMIC DNA]</scope>
    <source>
        <strain evidence="2 3">BR 510</strain>
    </source>
</reference>
<dbReference type="AlphaFoldDB" id="A0A560DP92"/>
<dbReference type="Pfam" id="PF01722">
    <property type="entry name" value="BolA"/>
    <property type="match status" value="1"/>
</dbReference>
<dbReference type="Proteomes" id="UP000319949">
    <property type="component" value="Unassembled WGS sequence"/>
</dbReference>
<dbReference type="RefSeq" id="WP_063690354.1">
    <property type="nucleotide sequence ID" value="NZ_LVEM01000003.1"/>
</dbReference>
<gene>
    <name evidence="2" type="ORF">FBZ96_105610</name>
</gene>
<accession>A0A560DP92</accession>
<dbReference type="STRING" id="1803665.GCA_001641335_05400"/>
<dbReference type="Gene3D" id="3.30.300.90">
    <property type="entry name" value="BolA-like"/>
    <property type="match status" value="1"/>
</dbReference>
<organism evidence="2 3">
    <name type="scientific">Bradyrhizobium stylosanthis</name>
    <dbReference type="NCBI Taxonomy" id="1803665"/>
    <lineage>
        <taxon>Bacteria</taxon>
        <taxon>Pseudomonadati</taxon>
        <taxon>Pseudomonadota</taxon>
        <taxon>Alphaproteobacteria</taxon>
        <taxon>Hyphomicrobiales</taxon>
        <taxon>Nitrobacteraceae</taxon>
        <taxon>Bradyrhizobium</taxon>
    </lineage>
</organism>
<dbReference type="EMBL" id="VITK01000005">
    <property type="protein sequence ID" value="TWA98931.1"/>
    <property type="molecule type" value="Genomic_DNA"/>
</dbReference>
<dbReference type="InterPro" id="IPR002634">
    <property type="entry name" value="BolA"/>
</dbReference>
<keyword evidence="3" id="KW-1185">Reference proteome</keyword>
<evidence type="ECO:0000256" key="1">
    <source>
        <dbReference type="RuleBase" id="RU003860"/>
    </source>
</evidence>
<evidence type="ECO:0000313" key="2">
    <source>
        <dbReference type="EMBL" id="TWA98931.1"/>
    </source>
</evidence>
<proteinExistence type="inferred from homology"/>